<organism evidence="2 3">
    <name type="scientific">Corynebacterium marinum DSM 44953</name>
    <dbReference type="NCBI Taxonomy" id="1224162"/>
    <lineage>
        <taxon>Bacteria</taxon>
        <taxon>Bacillati</taxon>
        <taxon>Actinomycetota</taxon>
        <taxon>Actinomycetes</taxon>
        <taxon>Mycobacteriales</taxon>
        <taxon>Corynebacteriaceae</taxon>
        <taxon>Corynebacterium</taxon>
    </lineage>
</organism>
<keyword evidence="3" id="KW-1185">Reference proteome</keyword>
<dbReference type="KEGG" id="cmq:B840_09710"/>
<gene>
    <name evidence="2" type="ORF">B840_09710</name>
</gene>
<protein>
    <recommendedName>
        <fullName evidence="1">Muconolactone isomerase domain-containing protein</fullName>
    </recommendedName>
</protein>
<accession>A0A0B6TNN3</accession>
<dbReference type="HOGENOM" id="CLU_080702_2_0_11"/>
<evidence type="ECO:0000259" key="1">
    <source>
        <dbReference type="Pfam" id="PF02426"/>
    </source>
</evidence>
<dbReference type="Proteomes" id="UP000031928">
    <property type="component" value="Chromosome"/>
</dbReference>
<dbReference type="OrthoDB" id="4426588at2"/>
<evidence type="ECO:0000313" key="2">
    <source>
        <dbReference type="EMBL" id="AJK69533.1"/>
    </source>
</evidence>
<reference evidence="2 3" key="1">
    <citation type="submission" date="2014-05" db="EMBL/GenBank/DDBJ databases">
        <title>Complete genome sequence of Corynebacterium marinum DSM 44953.</title>
        <authorList>
            <person name="Schaffert L."/>
            <person name="Albersmeier A."/>
            <person name="Kalinowski J."/>
            <person name="Ruckert C."/>
        </authorList>
    </citation>
    <scope>NUCLEOTIDE SEQUENCE [LARGE SCALE GENOMIC DNA]</scope>
    <source>
        <strain evidence="2 3">DSM 44953</strain>
    </source>
</reference>
<sequence length="89" mass="10114">MAQFHCRIRAELPAGMDPEVRADFLERDRLHLAGLRDTGALLHEWRAAGEQLEFLVLESAGHEGLHELLAERPLFPFLRVEVTALRPGF</sequence>
<dbReference type="RefSeq" id="WP_042621949.1">
    <property type="nucleotide sequence ID" value="NZ_CP007790.1"/>
</dbReference>
<proteinExistence type="predicted"/>
<dbReference type="Gene3D" id="3.30.70.1060">
    <property type="entry name" value="Dimeric alpha+beta barrel"/>
    <property type="match status" value="1"/>
</dbReference>
<feature type="domain" description="Muconolactone isomerase" evidence="1">
    <location>
        <begin position="4"/>
        <end position="86"/>
    </location>
</feature>
<dbReference type="Pfam" id="PF02426">
    <property type="entry name" value="MIase"/>
    <property type="match status" value="1"/>
</dbReference>
<dbReference type="AlphaFoldDB" id="A0A0B6TNN3"/>
<name>A0A0B6TNN3_9CORY</name>
<dbReference type="EMBL" id="CP007790">
    <property type="protein sequence ID" value="AJK69533.1"/>
    <property type="molecule type" value="Genomic_DNA"/>
</dbReference>
<dbReference type="SUPFAM" id="SSF54909">
    <property type="entry name" value="Dimeric alpha+beta barrel"/>
    <property type="match status" value="1"/>
</dbReference>
<dbReference type="InterPro" id="IPR011008">
    <property type="entry name" value="Dimeric_a/b-barrel"/>
</dbReference>
<dbReference type="InterPro" id="IPR026029">
    <property type="entry name" value="MLI_dom"/>
</dbReference>
<dbReference type="STRING" id="1224162.B840_09710"/>
<evidence type="ECO:0000313" key="3">
    <source>
        <dbReference type="Proteomes" id="UP000031928"/>
    </source>
</evidence>